<dbReference type="InterPro" id="IPR004038">
    <property type="entry name" value="Ribosomal_eL8/eL30/eS12/Gad45"/>
</dbReference>
<organism evidence="3 4">
    <name type="scientific">Glossina austeni</name>
    <name type="common">Savannah tsetse fly</name>
    <dbReference type="NCBI Taxonomy" id="7395"/>
    <lineage>
        <taxon>Eukaryota</taxon>
        <taxon>Metazoa</taxon>
        <taxon>Ecdysozoa</taxon>
        <taxon>Arthropoda</taxon>
        <taxon>Hexapoda</taxon>
        <taxon>Insecta</taxon>
        <taxon>Pterygota</taxon>
        <taxon>Neoptera</taxon>
        <taxon>Endopterygota</taxon>
        <taxon>Diptera</taxon>
        <taxon>Brachycera</taxon>
        <taxon>Muscomorpha</taxon>
        <taxon>Hippoboscoidea</taxon>
        <taxon>Glossinidae</taxon>
        <taxon>Glossina</taxon>
    </lineage>
</organism>
<dbReference type="InterPro" id="IPR029064">
    <property type="entry name" value="Ribosomal_eL30-like_sf"/>
</dbReference>
<feature type="region of interest" description="Disordered" evidence="1">
    <location>
        <begin position="81"/>
        <end position="104"/>
    </location>
</feature>
<accession>A0A1A9UM19</accession>
<dbReference type="GO" id="GO:0005739">
    <property type="term" value="C:mitochondrion"/>
    <property type="evidence" value="ECO:0007669"/>
    <property type="project" value="TreeGrafter"/>
</dbReference>
<name>A0A1A9UM19_GLOAU</name>
<evidence type="ECO:0000313" key="4">
    <source>
        <dbReference type="Proteomes" id="UP000078200"/>
    </source>
</evidence>
<reference evidence="3" key="1">
    <citation type="submission" date="2020-05" db="UniProtKB">
        <authorList>
            <consortium name="EnsemblMetazoa"/>
        </authorList>
    </citation>
    <scope>IDENTIFICATION</scope>
    <source>
        <strain evidence="3">TTRI</strain>
    </source>
</reference>
<dbReference type="PANTHER" id="PTHR13284">
    <property type="entry name" value="GH01354P"/>
    <property type="match status" value="1"/>
</dbReference>
<dbReference type="GO" id="GO:0003730">
    <property type="term" value="F:mRNA 3'-UTR binding"/>
    <property type="evidence" value="ECO:0007669"/>
    <property type="project" value="TreeGrafter"/>
</dbReference>
<feature type="compositionally biased region" description="Basic residues" evidence="1">
    <location>
        <begin position="83"/>
        <end position="104"/>
    </location>
</feature>
<dbReference type="EnsemblMetazoa" id="GAUT008918-RA">
    <property type="protein sequence ID" value="GAUT008918-PA"/>
    <property type="gene ID" value="GAUT008918"/>
</dbReference>
<dbReference type="STRING" id="7395.A0A1A9UM19"/>
<feature type="domain" description="Ribosomal protein eL8/eL30/eS12/Gadd45" evidence="2">
    <location>
        <begin position="190"/>
        <end position="282"/>
    </location>
</feature>
<keyword evidence="4" id="KW-1185">Reference proteome</keyword>
<dbReference type="AlphaFoldDB" id="A0A1A9UM19"/>
<dbReference type="Proteomes" id="UP000078200">
    <property type="component" value="Unassembled WGS sequence"/>
</dbReference>
<dbReference type="Gene3D" id="3.30.1330.30">
    <property type="match status" value="1"/>
</dbReference>
<evidence type="ECO:0000313" key="3">
    <source>
        <dbReference type="EnsemblMetazoa" id="GAUT008918-PA"/>
    </source>
</evidence>
<dbReference type="Pfam" id="PF01248">
    <property type="entry name" value="Ribosomal_L7Ae"/>
    <property type="match status" value="1"/>
</dbReference>
<dbReference type="GO" id="GO:0035368">
    <property type="term" value="F:selenocysteine insertion sequence binding"/>
    <property type="evidence" value="ECO:0007669"/>
    <property type="project" value="InterPro"/>
</dbReference>
<evidence type="ECO:0000256" key="1">
    <source>
        <dbReference type="SAM" id="MobiDB-lite"/>
    </source>
</evidence>
<sequence length="315" mass="36272">MEKSLQSKSSDKFKTIDQLTYEKIQQNSSTANTRANASIRNAKYKRKSGISFNLLNLQKPSSVGKKKSHLKLKRVIDTAIKNGLKHRGKQRENGRKKKKSRLKKRILRYRESEDKQRQRTNDFEDVLQQLTTLIISPKQSEITPKKSIHSSRFCDYCDNCTTAQLVQLTDQLLRELNHFQRRAYAIHELKARAHRRFVIGFREVQNFLRIKKIKLVLIATDCDPFAGQAGLNQSIASIKALCKDQQIPVAFALQRRQMAYALYKKALIGCVGIINYDGSQALFSQLLAALKEAQNAYQWLVQQANNGIKEIKEYQ</sequence>
<dbReference type="GO" id="GO:1990904">
    <property type="term" value="C:ribonucleoprotein complex"/>
    <property type="evidence" value="ECO:0007669"/>
    <property type="project" value="TreeGrafter"/>
</dbReference>
<dbReference type="VEuPathDB" id="VectorBase:GAUT008918"/>
<dbReference type="SUPFAM" id="SSF55315">
    <property type="entry name" value="L30e-like"/>
    <property type="match status" value="1"/>
</dbReference>
<protein>
    <recommendedName>
        <fullName evidence="2">Ribosomal protein eL8/eL30/eS12/Gadd45 domain-containing protein</fullName>
    </recommendedName>
</protein>
<evidence type="ECO:0000259" key="2">
    <source>
        <dbReference type="Pfam" id="PF01248"/>
    </source>
</evidence>
<dbReference type="GO" id="GO:0043021">
    <property type="term" value="F:ribonucleoprotein complex binding"/>
    <property type="evidence" value="ECO:0007669"/>
    <property type="project" value="TreeGrafter"/>
</dbReference>
<proteinExistence type="predicted"/>
<dbReference type="PANTHER" id="PTHR13284:SF4">
    <property type="entry name" value="C2H2-TYPE DOMAIN-CONTAINING PROTEIN"/>
    <property type="match status" value="1"/>
</dbReference>
<dbReference type="InterPro" id="IPR040051">
    <property type="entry name" value="SECISBP2"/>
</dbReference>